<gene>
    <name evidence="3" type="ORF">IQ229_02115</name>
</gene>
<dbReference type="InterPro" id="IPR001296">
    <property type="entry name" value="Glyco_trans_1"/>
</dbReference>
<feature type="domain" description="Glycosyltransferase subfamily 4-like N-terminal" evidence="2">
    <location>
        <begin position="16"/>
        <end position="220"/>
    </location>
</feature>
<dbReference type="PANTHER" id="PTHR45947">
    <property type="entry name" value="SULFOQUINOVOSYL TRANSFERASE SQD2"/>
    <property type="match status" value="1"/>
</dbReference>
<dbReference type="PANTHER" id="PTHR45947:SF3">
    <property type="entry name" value="SULFOQUINOVOSYL TRANSFERASE SQD2"/>
    <property type="match status" value="1"/>
</dbReference>
<keyword evidence="4" id="KW-1185">Reference proteome</keyword>
<proteinExistence type="predicted"/>
<organism evidence="3 4">
    <name type="scientific">Nostoc cf. edaphicum LEGE 07299</name>
    <dbReference type="NCBI Taxonomy" id="2777974"/>
    <lineage>
        <taxon>Bacteria</taxon>
        <taxon>Bacillati</taxon>
        <taxon>Cyanobacteriota</taxon>
        <taxon>Cyanophyceae</taxon>
        <taxon>Nostocales</taxon>
        <taxon>Nostocaceae</taxon>
        <taxon>Nostoc</taxon>
    </lineage>
</organism>
<evidence type="ECO:0000313" key="4">
    <source>
        <dbReference type="Proteomes" id="UP000647836"/>
    </source>
</evidence>
<accession>A0ABR9TUI6</accession>
<dbReference type="SUPFAM" id="SSF53756">
    <property type="entry name" value="UDP-Glycosyltransferase/glycogen phosphorylase"/>
    <property type="match status" value="1"/>
</dbReference>
<evidence type="ECO:0000259" key="1">
    <source>
        <dbReference type="Pfam" id="PF00534"/>
    </source>
</evidence>
<reference evidence="3 4" key="1">
    <citation type="submission" date="2020-10" db="EMBL/GenBank/DDBJ databases">
        <authorList>
            <person name="Castelo-Branco R."/>
            <person name="Eusebio N."/>
            <person name="Adriana R."/>
            <person name="Vieira A."/>
            <person name="Brugerolle De Fraissinette N."/>
            <person name="Rezende De Castro R."/>
            <person name="Schneider M.P."/>
            <person name="Vasconcelos V."/>
            <person name="Leao P.N."/>
        </authorList>
    </citation>
    <scope>NUCLEOTIDE SEQUENCE [LARGE SCALE GENOMIC DNA]</scope>
    <source>
        <strain evidence="3 4">LEGE 07299</strain>
    </source>
</reference>
<dbReference type="InterPro" id="IPR050194">
    <property type="entry name" value="Glycosyltransferase_grp1"/>
</dbReference>
<evidence type="ECO:0000313" key="3">
    <source>
        <dbReference type="EMBL" id="MBE9103782.1"/>
    </source>
</evidence>
<dbReference type="Pfam" id="PF00534">
    <property type="entry name" value="Glycos_transf_1"/>
    <property type="match status" value="1"/>
</dbReference>
<dbReference type="Proteomes" id="UP000647836">
    <property type="component" value="Unassembled WGS sequence"/>
</dbReference>
<protein>
    <submittedName>
        <fullName evidence="3">Glycosyltransferase family 4 protein</fullName>
    </submittedName>
</protein>
<name>A0ABR9TUI6_9NOSO</name>
<dbReference type="EMBL" id="JADEXF010000039">
    <property type="protein sequence ID" value="MBE9103782.1"/>
    <property type="molecule type" value="Genomic_DNA"/>
</dbReference>
<evidence type="ECO:0000259" key="2">
    <source>
        <dbReference type="Pfam" id="PF13439"/>
    </source>
</evidence>
<dbReference type="CDD" id="cd03825">
    <property type="entry name" value="GT4_WcaC-like"/>
    <property type="match status" value="1"/>
</dbReference>
<dbReference type="Pfam" id="PF13439">
    <property type="entry name" value="Glyco_transf_4"/>
    <property type="match status" value="1"/>
</dbReference>
<sequence>MKPLLVNTYDPKGGAGAARAAYRLHQELLRLEIDSQMLIQDKRIADSTLISSPNKLGKTIWKAHPILNDLPVKLYKNRQRNPTFFRLQWLPNTVTSQIAKLEPDIINLHWICDGFIPIEALAKFNKPIVWTFHDMWAFTGGCCYSLGCDRYTKYCGNCPQLGSKQSWDLSRWVWQRKIKAWQNLKLTIVTPSNWLAECAKSSSLFENSDIRVIPHGLDLSIYKPTKSQVARNLLSLPQNKQLILFGAINATSNFRKGFDLLQSALQKLNQSEWKDQIELIVFGSSQPQDPVDLGFKVHYLGKVDDENKLALLYASSDVMIVPSIEEAYGLTACESLSCGTPVVSFDSTGLKDIVEHQKNGYRAQCFSYDDLANGIIWVIEDKERHQKLRDRAREKAEQEFAIELQASRYLSLFEEIVTH</sequence>
<feature type="domain" description="Glycosyl transferase family 1" evidence="1">
    <location>
        <begin position="254"/>
        <end position="394"/>
    </location>
</feature>
<comment type="caution">
    <text evidence="3">The sequence shown here is derived from an EMBL/GenBank/DDBJ whole genome shotgun (WGS) entry which is preliminary data.</text>
</comment>
<dbReference type="Gene3D" id="3.40.50.2000">
    <property type="entry name" value="Glycogen Phosphorylase B"/>
    <property type="match status" value="2"/>
</dbReference>
<dbReference type="InterPro" id="IPR028098">
    <property type="entry name" value="Glyco_trans_4-like_N"/>
</dbReference>